<evidence type="ECO:0000256" key="3">
    <source>
        <dbReference type="ARBA" id="ARBA00023237"/>
    </source>
</evidence>
<dbReference type="InterPro" id="IPR011990">
    <property type="entry name" value="TPR-like_helical_dom_sf"/>
</dbReference>
<evidence type="ECO:0000256" key="4">
    <source>
        <dbReference type="SAM" id="Coils"/>
    </source>
</evidence>
<keyword evidence="7" id="KW-1185">Reference proteome</keyword>
<evidence type="ECO:0000259" key="5">
    <source>
        <dbReference type="Pfam" id="PF13525"/>
    </source>
</evidence>
<name>A0A243WDM8_9BACT</name>
<feature type="domain" description="Outer membrane lipoprotein BamD-like" evidence="5">
    <location>
        <begin position="33"/>
        <end position="225"/>
    </location>
</feature>
<comment type="caution">
    <text evidence="6">The sequence shown here is derived from an EMBL/GenBank/DDBJ whole genome shotgun (WGS) entry which is preliminary data.</text>
</comment>
<sequence>MLTSRPIFFLLLLSTLVLGSCSGYQKLLKSSDVNAKYEAAIKYYESGDYFKSGTLLEELIPVLKGRPEAEKAQFYFANTNYKQRNYTLAAYYFKSFYDTYPNSQYTEEATLLHAKSLFRDSPNYELDQTNTYSAIESIAEFMTRYPESKYKQEAEGMTQELQKKLENKAYLSAELYYNLRYYQSAVVALTAFQQQYPASSYNEQAAFLKLSAQYNLAKESVEEKQRERYLEAISFYQAFIDTYPQSRNLKAAENMYDQSRDQLAKMKETKSTAANQ</sequence>
<dbReference type="SUPFAM" id="SSF48452">
    <property type="entry name" value="TPR-like"/>
    <property type="match status" value="1"/>
</dbReference>
<protein>
    <submittedName>
        <fullName evidence="6">Outer membrane protein assembly factor BamD</fullName>
    </submittedName>
</protein>
<keyword evidence="1" id="KW-0732">Signal</keyword>
<evidence type="ECO:0000256" key="2">
    <source>
        <dbReference type="ARBA" id="ARBA00023136"/>
    </source>
</evidence>
<feature type="coiled-coil region" evidence="4">
    <location>
        <begin position="249"/>
        <end position="276"/>
    </location>
</feature>
<dbReference type="AlphaFoldDB" id="A0A243WDM8"/>
<evidence type="ECO:0000256" key="1">
    <source>
        <dbReference type="ARBA" id="ARBA00022729"/>
    </source>
</evidence>
<dbReference type="Proteomes" id="UP000194873">
    <property type="component" value="Unassembled WGS sequence"/>
</dbReference>
<dbReference type="InterPro" id="IPR039565">
    <property type="entry name" value="BamD-like"/>
</dbReference>
<evidence type="ECO:0000313" key="6">
    <source>
        <dbReference type="EMBL" id="OUJ73193.1"/>
    </source>
</evidence>
<dbReference type="PROSITE" id="PS51257">
    <property type="entry name" value="PROKAR_LIPOPROTEIN"/>
    <property type="match status" value="1"/>
</dbReference>
<dbReference type="Pfam" id="PF13525">
    <property type="entry name" value="YfiO"/>
    <property type="match status" value="1"/>
</dbReference>
<organism evidence="6 7">
    <name type="scientific">Hymenobacter crusticola</name>
    <dbReference type="NCBI Taxonomy" id="1770526"/>
    <lineage>
        <taxon>Bacteria</taxon>
        <taxon>Pseudomonadati</taxon>
        <taxon>Bacteroidota</taxon>
        <taxon>Cytophagia</taxon>
        <taxon>Cytophagales</taxon>
        <taxon>Hymenobacteraceae</taxon>
        <taxon>Hymenobacter</taxon>
    </lineage>
</organism>
<evidence type="ECO:0000313" key="7">
    <source>
        <dbReference type="Proteomes" id="UP000194873"/>
    </source>
</evidence>
<dbReference type="OrthoDB" id="9770761at2"/>
<dbReference type="RefSeq" id="WP_086594956.1">
    <property type="nucleotide sequence ID" value="NZ_MTSE01000007.1"/>
</dbReference>
<keyword evidence="2" id="KW-0472">Membrane</keyword>
<dbReference type="EMBL" id="MTSE01000007">
    <property type="protein sequence ID" value="OUJ73193.1"/>
    <property type="molecule type" value="Genomic_DNA"/>
</dbReference>
<dbReference type="InterPro" id="IPR017689">
    <property type="entry name" value="BamD"/>
</dbReference>
<proteinExistence type="predicted"/>
<gene>
    <name evidence="6" type="ORF">BXP70_15315</name>
</gene>
<dbReference type="Gene3D" id="1.25.40.10">
    <property type="entry name" value="Tetratricopeptide repeat domain"/>
    <property type="match status" value="1"/>
</dbReference>
<reference evidence="6 7" key="1">
    <citation type="submission" date="2017-01" db="EMBL/GenBank/DDBJ databases">
        <title>A new Hymenobacter.</title>
        <authorList>
            <person name="Liang Y."/>
            <person name="Feng F."/>
        </authorList>
    </citation>
    <scope>NUCLEOTIDE SEQUENCE [LARGE SCALE GENOMIC DNA]</scope>
    <source>
        <strain evidence="6">MIMBbqt21</strain>
    </source>
</reference>
<keyword evidence="3" id="KW-0998">Cell outer membrane</keyword>
<keyword evidence="4" id="KW-0175">Coiled coil</keyword>
<accession>A0A243WDM8</accession>
<dbReference type="NCBIfam" id="TIGR03302">
    <property type="entry name" value="OM_YfiO"/>
    <property type="match status" value="1"/>
</dbReference>